<gene>
    <name evidence="3" type="primary">LOC128198288</name>
</gene>
<feature type="compositionally biased region" description="Basic and acidic residues" evidence="1">
    <location>
        <begin position="322"/>
        <end position="333"/>
    </location>
</feature>
<name>A0ABM3LI03_BICAN</name>
<feature type="compositionally biased region" description="Basic and acidic residues" evidence="1">
    <location>
        <begin position="293"/>
        <end position="305"/>
    </location>
</feature>
<feature type="region of interest" description="Disordered" evidence="1">
    <location>
        <begin position="220"/>
        <end position="255"/>
    </location>
</feature>
<evidence type="ECO:0000313" key="3">
    <source>
        <dbReference type="RefSeq" id="XP_052738684.1"/>
    </source>
</evidence>
<feature type="region of interest" description="Disordered" evidence="1">
    <location>
        <begin position="139"/>
        <end position="198"/>
    </location>
</feature>
<proteinExistence type="predicted"/>
<protein>
    <submittedName>
        <fullName evidence="3">Uncharacterized protein LOC128198288 isoform X1</fullName>
    </submittedName>
</protein>
<dbReference type="Proteomes" id="UP001652582">
    <property type="component" value="Chromosome 7"/>
</dbReference>
<keyword evidence="2" id="KW-1185">Reference proteome</keyword>
<reference evidence="3" key="1">
    <citation type="submission" date="2025-08" db="UniProtKB">
        <authorList>
            <consortium name="RefSeq"/>
        </authorList>
    </citation>
    <scope>IDENTIFICATION</scope>
</reference>
<feature type="compositionally biased region" description="Acidic residues" evidence="1">
    <location>
        <begin position="334"/>
        <end position="349"/>
    </location>
</feature>
<feature type="compositionally biased region" description="Basic and acidic residues" evidence="1">
    <location>
        <begin position="245"/>
        <end position="255"/>
    </location>
</feature>
<dbReference type="GeneID" id="128198288"/>
<organism evidence="2 3">
    <name type="scientific">Bicyclus anynana</name>
    <name type="common">Squinting bush brown butterfly</name>
    <dbReference type="NCBI Taxonomy" id="110368"/>
    <lineage>
        <taxon>Eukaryota</taxon>
        <taxon>Metazoa</taxon>
        <taxon>Ecdysozoa</taxon>
        <taxon>Arthropoda</taxon>
        <taxon>Hexapoda</taxon>
        <taxon>Insecta</taxon>
        <taxon>Pterygota</taxon>
        <taxon>Neoptera</taxon>
        <taxon>Endopterygota</taxon>
        <taxon>Lepidoptera</taxon>
        <taxon>Glossata</taxon>
        <taxon>Ditrysia</taxon>
        <taxon>Papilionoidea</taxon>
        <taxon>Nymphalidae</taxon>
        <taxon>Satyrinae</taxon>
        <taxon>Satyrini</taxon>
        <taxon>Mycalesina</taxon>
        <taxon>Bicyclus</taxon>
    </lineage>
</organism>
<dbReference type="RefSeq" id="XP_052738684.1">
    <property type="nucleotide sequence ID" value="XM_052882724.1"/>
</dbReference>
<feature type="region of interest" description="Disordered" evidence="1">
    <location>
        <begin position="319"/>
        <end position="349"/>
    </location>
</feature>
<evidence type="ECO:0000256" key="1">
    <source>
        <dbReference type="SAM" id="MobiDB-lite"/>
    </source>
</evidence>
<evidence type="ECO:0000313" key="2">
    <source>
        <dbReference type="Proteomes" id="UP001652582"/>
    </source>
</evidence>
<feature type="compositionally biased region" description="Polar residues" evidence="1">
    <location>
        <begin position="144"/>
        <end position="156"/>
    </location>
</feature>
<feature type="compositionally biased region" description="Basic and acidic residues" evidence="1">
    <location>
        <begin position="166"/>
        <end position="182"/>
    </location>
</feature>
<feature type="region of interest" description="Disordered" evidence="1">
    <location>
        <begin position="268"/>
        <end position="305"/>
    </location>
</feature>
<accession>A0ABM3LI03</accession>
<sequence length="349" mass="39558">MGLLMSVAISYIGFHEAFECMKHIISGIVPDTEPNFNELVDYYTRLLQKSANSPRDWTRGCGLGYLSLTEDKDGRINLAQVKYYDQQHNTTALLFSTKISSFGQDTIDESTQTNGDIGTDGYLPTKTKTIISDTDDSFSVGQKIRSTTPTRQSPNTFGRPGTDEYDANRKLTWEYTPKEKSPKPSSPPEIQFESYSGNQNGEIVLSDNFLRSLDGIKYRPLQRHDPSGRRRSFRKRASSSSNSSKESRASREEEVKMFTSLEEAEFKNMNKDENYSGFGSAPNLAARSYSRSRSREKSRSPVVDERIDEARAVVKDNPVSRSFEEKSETKIPEVTEEEEEIDFWGNVED</sequence>